<proteinExistence type="predicted"/>
<dbReference type="GO" id="GO:0016301">
    <property type="term" value="F:kinase activity"/>
    <property type="evidence" value="ECO:0007669"/>
    <property type="project" value="UniProtKB-KW"/>
</dbReference>
<dbReference type="EnsemblBacteria" id="ABC21652">
    <property type="protein sequence ID" value="ABC21652"/>
    <property type="gene ID" value="Rru_A0851"/>
</dbReference>
<dbReference type="KEGG" id="rru:Rru_A0851"/>
<keyword evidence="1" id="KW-0808">Transferase</keyword>
<dbReference type="InterPro" id="IPR027417">
    <property type="entry name" value="P-loop_NTPase"/>
</dbReference>
<dbReference type="AlphaFoldDB" id="Q2RW43"/>
<name>Q2RW43_RHORT</name>
<dbReference type="PhylomeDB" id="Q2RW43"/>
<protein>
    <submittedName>
        <fullName evidence="1">Hpr(Ser) kinase/phosphatase</fullName>
        <ecNumber evidence="1">2.7.1.-</ecNumber>
    </submittedName>
</protein>
<sequence length="347" mass="35475">MRGCSAPGRRCLARPMPRSSFRLPPSAAALAKAKEMTGATVFGDVSGWRYRGALVPPGAVAVDGADDADITVTLGPPAAAPPETGPGHPVWRRAEDGRTLLSLPGIGRFHIEGGDRVGIEAAEGADPVTLGLLLGGPVLAALLRQRGLLPLDGAALGVEGGALLIVGASGLGKSSLAATLALRGWPVLADGVLAVAPTAPQARLLRGAPRLRLWKRSARALGLDLARCPQPRPGVDRFDTAWSGGAPGPWPIKGLAIVLNRAPSPRCEALSPGRAAACLARALWSRPAYDGDRAGAAALMADLAGLASLTPCWLLTPGETLDTLAATADVLNSRSRAAPLQTRTPAE</sequence>
<gene>
    <name evidence="1" type="ordered locus">Rru_A0851</name>
</gene>
<keyword evidence="1" id="KW-0418">Kinase</keyword>
<reference evidence="1 2" key="1">
    <citation type="journal article" date="2011" name="Stand. Genomic Sci.">
        <title>Complete genome sequence of Rhodospirillum rubrum type strain (S1).</title>
        <authorList>
            <person name="Munk A.C."/>
            <person name="Copeland A."/>
            <person name="Lucas S."/>
            <person name="Lapidus A."/>
            <person name="Del Rio T.G."/>
            <person name="Barry K."/>
            <person name="Detter J.C."/>
            <person name="Hammon N."/>
            <person name="Israni S."/>
            <person name="Pitluck S."/>
            <person name="Brettin T."/>
            <person name="Bruce D."/>
            <person name="Han C."/>
            <person name="Tapia R."/>
            <person name="Gilna P."/>
            <person name="Schmutz J."/>
            <person name="Larimer F."/>
            <person name="Land M."/>
            <person name="Kyrpides N.C."/>
            <person name="Mavromatis K."/>
            <person name="Richardson P."/>
            <person name="Rohde M."/>
            <person name="Goker M."/>
            <person name="Klenk H.P."/>
            <person name="Zhang Y."/>
            <person name="Roberts G.P."/>
            <person name="Reslewic S."/>
            <person name="Schwartz D.C."/>
        </authorList>
    </citation>
    <scope>NUCLEOTIDE SEQUENCE [LARGE SCALE GENOMIC DNA]</scope>
    <source>
        <strain evidence="2">ATCC 11170 / ATH 1.1.1 / DSM 467 / LMG 4362 / NCIMB 8255 / S1</strain>
    </source>
</reference>
<organism evidence="1 2">
    <name type="scientific">Rhodospirillum rubrum (strain ATCC 11170 / ATH 1.1.1 / DSM 467 / LMG 4362 / NCIMB 8255 / S1)</name>
    <dbReference type="NCBI Taxonomy" id="269796"/>
    <lineage>
        <taxon>Bacteria</taxon>
        <taxon>Pseudomonadati</taxon>
        <taxon>Pseudomonadota</taxon>
        <taxon>Alphaproteobacteria</taxon>
        <taxon>Rhodospirillales</taxon>
        <taxon>Rhodospirillaceae</taxon>
        <taxon>Rhodospirillum</taxon>
    </lineage>
</organism>
<dbReference type="STRING" id="269796.Rru_A0851"/>
<dbReference type="Proteomes" id="UP000001929">
    <property type="component" value="Chromosome"/>
</dbReference>
<dbReference type="PATRIC" id="fig|269796.9.peg.905"/>
<accession>Q2RW43</accession>
<dbReference type="EMBL" id="CP000230">
    <property type="protein sequence ID" value="ABC21652.1"/>
    <property type="molecule type" value="Genomic_DNA"/>
</dbReference>
<dbReference type="HOGENOM" id="CLU_073290_2_1_5"/>
<keyword evidence="2" id="KW-1185">Reference proteome</keyword>
<evidence type="ECO:0000313" key="2">
    <source>
        <dbReference type="Proteomes" id="UP000001929"/>
    </source>
</evidence>
<evidence type="ECO:0000313" key="1">
    <source>
        <dbReference type="EMBL" id="ABC21652.1"/>
    </source>
</evidence>
<dbReference type="Gene3D" id="3.40.50.300">
    <property type="entry name" value="P-loop containing nucleotide triphosphate hydrolases"/>
    <property type="match status" value="1"/>
</dbReference>
<dbReference type="SUPFAM" id="SSF53795">
    <property type="entry name" value="PEP carboxykinase-like"/>
    <property type="match status" value="1"/>
</dbReference>
<dbReference type="EC" id="2.7.1.-" evidence="1"/>
<dbReference type="eggNOG" id="COG1493">
    <property type="taxonomic scope" value="Bacteria"/>
</dbReference>